<accession>A0A151UC45</accession>
<name>A0A151UC45_CAJCA</name>
<dbReference type="PANTHER" id="PTHR33116:SF78">
    <property type="entry name" value="OS12G0587133 PROTEIN"/>
    <property type="match status" value="1"/>
</dbReference>
<gene>
    <name evidence="1" type="ORF">KK1_021115</name>
</gene>
<dbReference type="AlphaFoldDB" id="A0A151UC45"/>
<dbReference type="Proteomes" id="UP000075243">
    <property type="component" value="Chromosome 1"/>
</dbReference>
<evidence type="ECO:0000313" key="1">
    <source>
        <dbReference type="EMBL" id="KYP76854.1"/>
    </source>
</evidence>
<keyword evidence="2" id="KW-1185">Reference proteome</keyword>
<evidence type="ECO:0000313" key="2">
    <source>
        <dbReference type="Proteomes" id="UP000075243"/>
    </source>
</evidence>
<organism evidence="1 2">
    <name type="scientific">Cajanus cajan</name>
    <name type="common">Pigeon pea</name>
    <name type="synonym">Cajanus indicus</name>
    <dbReference type="NCBI Taxonomy" id="3821"/>
    <lineage>
        <taxon>Eukaryota</taxon>
        <taxon>Viridiplantae</taxon>
        <taxon>Streptophyta</taxon>
        <taxon>Embryophyta</taxon>
        <taxon>Tracheophyta</taxon>
        <taxon>Spermatophyta</taxon>
        <taxon>Magnoliopsida</taxon>
        <taxon>eudicotyledons</taxon>
        <taxon>Gunneridae</taxon>
        <taxon>Pentapetalae</taxon>
        <taxon>rosids</taxon>
        <taxon>fabids</taxon>
        <taxon>Fabales</taxon>
        <taxon>Fabaceae</taxon>
        <taxon>Papilionoideae</taxon>
        <taxon>50 kb inversion clade</taxon>
        <taxon>NPAAA clade</taxon>
        <taxon>indigoferoid/millettioid clade</taxon>
        <taxon>Phaseoleae</taxon>
        <taxon>Cajanus</taxon>
    </lineage>
</organism>
<protein>
    <submittedName>
        <fullName evidence="1">Ribonuclease H protein At1g65750</fullName>
    </submittedName>
</protein>
<dbReference type="PANTHER" id="PTHR33116">
    <property type="entry name" value="REVERSE TRANSCRIPTASE ZINC-BINDING DOMAIN-CONTAINING PROTEIN-RELATED-RELATED"/>
    <property type="match status" value="1"/>
</dbReference>
<dbReference type="Gramene" id="C.cajan_20502.t">
    <property type="protein sequence ID" value="C.cajan_20502.t.cds1"/>
    <property type="gene ID" value="C.cajan_20502"/>
</dbReference>
<proteinExistence type="predicted"/>
<dbReference type="OMA" id="WLPQHIC"/>
<dbReference type="EMBL" id="CM003603">
    <property type="protein sequence ID" value="KYP76854.1"/>
    <property type="molecule type" value="Genomic_DNA"/>
</dbReference>
<reference evidence="1 2" key="1">
    <citation type="journal article" date="2012" name="Nat. Biotechnol.">
        <title>Draft genome sequence of pigeonpea (Cajanus cajan), an orphan legume crop of resource-poor farmers.</title>
        <authorList>
            <person name="Varshney R.K."/>
            <person name="Chen W."/>
            <person name="Li Y."/>
            <person name="Bharti A.K."/>
            <person name="Saxena R.K."/>
            <person name="Schlueter J.A."/>
            <person name="Donoghue M.T."/>
            <person name="Azam S."/>
            <person name="Fan G."/>
            <person name="Whaley A.M."/>
            <person name="Farmer A.D."/>
            <person name="Sheridan J."/>
            <person name="Iwata A."/>
            <person name="Tuteja R."/>
            <person name="Penmetsa R.V."/>
            <person name="Wu W."/>
            <person name="Upadhyaya H.D."/>
            <person name="Yang S.P."/>
            <person name="Shah T."/>
            <person name="Saxena K.B."/>
            <person name="Michael T."/>
            <person name="McCombie W.R."/>
            <person name="Yang B."/>
            <person name="Zhang G."/>
            <person name="Yang H."/>
            <person name="Wang J."/>
            <person name="Spillane C."/>
            <person name="Cook D.R."/>
            <person name="May G.D."/>
            <person name="Xu X."/>
            <person name="Jackson S.A."/>
        </authorList>
    </citation>
    <scope>NUCLEOTIDE SEQUENCE [LARGE SCALE GENOMIC DNA]</scope>
    <source>
        <strain evidence="2">cv. Asha</strain>
    </source>
</reference>
<sequence length="118" mass="13706">MFSHVINKVRDRLASWKGKFLNRAGCVTLANLVLASLPSYTMQVQWLPQHICDTCDKMVRQFIWNGNMKRGLHLATWDVITQPRKFGGLSVRVARLQNTTLLGKLIWEYYNNEGKLWV</sequence>